<dbReference type="AlphaFoldDB" id="A0ABC8UV17"/>
<dbReference type="EMBL" id="CAUOFW020009146">
    <property type="protein sequence ID" value="CAK9184921.1"/>
    <property type="molecule type" value="Genomic_DNA"/>
</dbReference>
<accession>A0ABC8UV17</accession>
<evidence type="ECO:0000313" key="1">
    <source>
        <dbReference type="EMBL" id="CAK9184921.1"/>
    </source>
</evidence>
<proteinExistence type="predicted"/>
<reference evidence="1 2" key="1">
    <citation type="submission" date="2024-02" db="EMBL/GenBank/DDBJ databases">
        <authorList>
            <person name="Vignale AGUSTIN F."/>
            <person name="Sosa J E."/>
            <person name="Modenutti C."/>
        </authorList>
    </citation>
    <scope>NUCLEOTIDE SEQUENCE [LARGE SCALE GENOMIC DNA]</scope>
</reference>
<comment type="caution">
    <text evidence="1">The sequence shown here is derived from an EMBL/GenBank/DDBJ whole genome shotgun (WGS) entry which is preliminary data.</text>
</comment>
<protein>
    <submittedName>
        <fullName evidence="1">Uncharacterized protein</fullName>
    </submittedName>
</protein>
<evidence type="ECO:0000313" key="2">
    <source>
        <dbReference type="Proteomes" id="UP001642360"/>
    </source>
</evidence>
<gene>
    <name evidence="1" type="ORF">ILEXP_LOCUS55282</name>
</gene>
<keyword evidence="2" id="KW-1185">Reference proteome</keyword>
<dbReference type="Proteomes" id="UP001642360">
    <property type="component" value="Unassembled WGS sequence"/>
</dbReference>
<name>A0ABC8UV17_9AQUA</name>
<sequence>MSVKVAVFQVGDKEDRRGQKFLLLVHLYLKPHLKLKERVSAHQFCPNSIISACTSMLESHSKTKMWHLIESGKFCLFGAACFDMHSPNERDTGVCLLYRSTGRCYFPDSCPLRGIPTPLPYVPRRSRE</sequence>
<organism evidence="1 2">
    <name type="scientific">Ilex paraguariensis</name>
    <name type="common">yerba mate</name>
    <dbReference type="NCBI Taxonomy" id="185542"/>
    <lineage>
        <taxon>Eukaryota</taxon>
        <taxon>Viridiplantae</taxon>
        <taxon>Streptophyta</taxon>
        <taxon>Embryophyta</taxon>
        <taxon>Tracheophyta</taxon>
        <taxon>Spermatophyta</taxon>
        <taxon>Magnoliopsida</taxon>
        <taxon>eudicotyledons</taxon>
        <taxon>Gunneridae</taxon>
        <taxon>Pentapetalae</taxon>
        <taxon>asterids</taxon>
        <taxon>campanulids</taxon>
        <taxon>Aquifoliales</taxon>
        <taxon>Aquifoliaceae</taxon>
        <taxon>Ilex</taxon>
    </lineage>
</organism>